<dbReference type="Proteomes" id="UP000257109">
    <property type="component" value="Unassembled WGS sequence"/>
</dbReference>
<feature type="non-terminal residue" evidence="1">
    <location>
        <position position="1"/>
    </location>
</feature>
<sequence>MVTFYNGYISHIKGELWNKRYIVVHKTNVLLEGNPLPIPKTIYHSIAMNYMEKLPTTCSKDIIWVMIRSRVTRKIEKGT</sequence>
<reference evidence="1" key="1">
    <citation type="submission" date="2018-05" db="EMBL/GenBank/DDBJ databases">
        <title>Draft genome of Mucuna pruriens seed.</title>
        <authorList>
            <person name="Nnadi N.E."/>
            <person name="Vos R."/>
            <person name="Hasami M.H."/>
            <person name="Devisetty U.K."/>
            <person name="Aguiy J.C."/>
        </authorList>
    </citation>
    <scope>NUCLEOTIDE SEQUENCE [LARGE SCALE GENOMIC DNA]</scope>
    <source>
        <strain evidence="1">JCA_2017</strain>
    </source>
</reference>
<organism evidence="1 2">
    <name type="scientific">Mucuna pruriens</name>
    <name type="common">Velvet bean</name>
    <name type="synonym">Dolichos pruriens</name>
    <dbReference type="NCBI Taxonomy" id="157652"/>
    <lineage>
        <taxon>Eukaryota</taxon>
        <taxon>Viridiplantae</taxon>
        <taxon>Streptophyta</taxon>
        <taxon>Embryophyta</taxon>
        <taxon>Tracheophyta</taxon>
        <taxon>Spermatophyta</taxon>
        <taxon>Magnoliopsida</taxon>
        <taxon>eudicotyledons</taxon>
        <taxon>Gunneridae</taxon>
        <taxon>Pentapetalae</taxon>
        <taxon>rosids</taxon>
        <taxon>fabids</taxon>
        <taxon>Fabales</taxon>
        <taxon>Fabaceae</taxon>
        <taxon>Papilionoideae</taxon>
        <taxon>50 kb inversion clade</taxon>
        <taxon>NPAAA clade</taxon>
        <taxon>indigoferoid/millettioid clade</taxon>
        <taxon>Phaseoleae</taxon>
        <taxon>Mucuna</taxon>
    </lineage>
</organism>
<proteinExistence type="predicted"/>
<name>A0A371H150_MUCPR</name>
<dbReference type="AlphaFoldDB" id="A0A371H150"/>
<evidence type="ECO:0000313" key="1">
    <source>
        <dbReference type="EMBL" id="RDX96527.1"/>
    </source>
</evidence>
<evidence type="ECO:0000313" key="2">
    <source>
        <dbReference type="Proteomes" id="UP000257109"/>
    </source>
</evidence>
<keyword evidence="2" id="KW-1185">Reference proteome</keyword>
<gene>
    <name evidence="1" type="ORF">CR513_20809</name>
</gene>
<dbReference type="EMBL" id="QJKJ01003863">
    <property type="protein sequence ID" value="RDX96527.1"/>
    <property type="molecule type" value="Genomic_DNA"/>
</dbReference>
<comment type="caution">
    <text evidence="1">The sequence shown here is derived from an EMBL/GenBank/DDBJ whole genome shotgun (WGS) entry which is preliminary data.</text>
</comment>
<protein>
    <submittedName>
        <fullName evidence="1">Uncharacterized protein</fullName>
    </submittedName>
</protein>
<accession>A0A371H150</accession>